<feature type="domain" description="TauD/TfdA-like" evidence="7">
    <location>
        <begin position="19"/>
        <end position="282"/>
    </location>
</feature>
<evidence type="ECO:0000313" key="9">
    <source>
        <dbReference type="Proteomes" id="UP001589887"/>
    </source>
</evidence>
<evidence type="ECO:0000256" key="2">
    <source>
        <dbReference type="ARBA" id="ARBA00005896"/>
    </source>
</evidence>
<keyword evidence="4 8" id="KW-0223">Dioxygenase</keyword>
<dbReference type="InterPro" id="IPR003819">
    <property type="entry name" value="TauD/TfdA-like"/>
</dbReference>
<dbReference type="Gene3D" id="3.60.130.10">
    <property type="entry name" value="Clavaminate synthase-like"/>
    <property type="match status" value="1"/>
</dbReference>
<dbReference type="RefSeq" id="WP_394319643.1">
    <property type="nucleotide sequence ID" value="NZ_JBHMQV010000009.1"/>
</dbReference>
<keyword evidence="6" id="KW-0408">Iron</keyword>
<dbReference type="Proteomes" id="UP001589887">
    <property type="component" value="Unassembled WGS sequence"/>
</dbReference>
<gene>
    <name evidence="8" type="ORF">ACFH04_15075</name>
</gene>
<comment type="cofactor">
    <cofactor evidence="1">
        <name>Fe(2+)</name>
        <dbReference type="ChEBI" id="CHEBI:29033"/>
    </cofactor>
</comment>
<evidence type="ECO:0000256" key="5">
    <source>
        <dbReference type="ARBA" id="ARBA00023002"/>
    </source>
</evidence>
<dbReference type="InterPro" id="IPR051323">
    <property type="entry name" value="AtsK-like"/>
</dbReference>
<dbReference type="Pfam" id="PF02668">
    <property type="entry name" value="TauD"/>
    <property type="match status" value="1"/>
</dbReference>
<evidence type="ECO:0000256" key="1">
    <source>
        <dbReference type="ARBA" id="ARBA00001954"/>
    </source>
</evidence>
<proteinExistence type="inferred from homology"/>
<protein>
    <submittedName>
        <fullName evidence="8">TauD/TfdA dioxygenase family protein</fullName>
    </submittedName>
</protein>
<keyword evidence="9" id="KW-1185">Reference proteome</keyword>
<dbReference type="InterPro" id="IPR042098">
    <property type="entry name" value="TauD-like_sf"/>
</dbReference>
<evidence type="ECO:0000259" key="7">
    <source>
        <dbReference type="Pfam" id="PF02668"/>
    </source>
</evidence>
<sequence length="317" mass="34840">MPASTEATRSTSTTLDIVKVAGHIGAEIRGIDLAAELDGETVAAVRAALLEHKVVFFRGQDLDAAGQERFARRFGTPTTAHPTIPALDGSPAVLDLDYGRTTGRANHWHTDVTFVQRPPLGSILRAVTIPPYGGDTVWANTARAYAELPAELRELADRLWVVHTNQYDYAAYKPSDESEDAARHRAVFTSVAYETEHPVVRVHPETGERSLVLGGFARRFVDWSAEDSRELLRLFQAHITELENTVRWRWAPGDVAFWDNRATQHYAIADYGTLPRRVQRITLAGDAPVAVDGRTSRAVTGDDTAYNSSLAQPGDAV</sequence>
<keyword evidence="5" id="KW-0560">Oxidoreductase</keyword>
<dbReference type="PANTHER" id="PTHR30468">
    <property type="entry name" value="ALPHA-KETOGLUTARATE-DEPENDENT SULFONATE DIOXYGENASE"/>
    <property type="match status" value="1"/>
</dbReference>
<organism evidence="8 9">
    <name type="scientific">Streptomyces noboritoensis</name>
    <dbReference type="NCBI Taxonomy" id="67337"/>
    <lineage>
        <taxon>Bacteria</taxon>
        <taxon>Bacillati</taxon>
        <taxon>Actinomycetota</taxon>
        <taxon>Actinomycetes</taxon>
        <taxon>Kitasatosporales</taxon>
        <taxon>Streptomycetaceae</taxon>
        <taxon>Streptomyces</taxon>
    </lineage>
</organism>
<evidence type="ECO:0000313" key="8">
    <source>
        <dbReference type="EMBL" id="MFC0845026.1"/>
    </source>
</evidence>
<comment type="similarity">
    <text evidence="2">Belongs to the TfdA dioxygenase family.</text>
</comment>
<dbReference type="SUPFAM" id="SSF51197">
    <property type="entry name" value="Clavaminate synthase-like"/>
    <property type="match status" value="1"/>
</dbReference>
<accession>A0ABV6TIH0</accession>
<evidence type="ECO:0000256" key="3">
    <source>
        <dbReference type="ARBA" id="ARBA00022723"/>
    </source>
</evidence>
<evidence type="ECO:0000256" key="6">
    <source>
        <dbReference type="ARBA" id="ARBA00023004"/>
    </source>
</evidence>
<evidence type="ECO:0000256" key="4">
    <source>
        <dbReference type="ARBA" id="ARBA00022964"/>
    </source>
</evidence>
<keyword evidence="3" id="KW-0479">Metal-binding</keyword>
<name>A0ABV6TIH0_9ACTN</name>
<dbReference type="PANTHER" id="PTHR30468:SF5">
    <property type="entry name" value="ALPHA-KETOGLUTARATE-DEPENDENT SULFATE ESTER DIOXYGENASE"/>
    <property type="match status" value="1"/>
</dbReference>
<dbReference type="GO" id="GO:0051213">
    <property type="term" value="F:dioxygenase activity"/>
    <property type="evidence" value="ECO:0007669"/>
    <property type="project" value="UniProtKB-KW"/>
</dbReference>
<reference evidence="8 9" key="1">
    <citation type="submission" date="2024-09" db="EMBL/GenBank/DDBJ databases">
        <authorList>
            <person name="Sun Q."/>
            <person name="Mori K."/>
        </authorList>
    </citation>
    <scope>NUCLEOTIDE SEQUENCE [LARGE SCALE GENOMIC DNA]</scope>
    <source>
        <strain evidence="8 9">JCM 4557</strain>
    </source>
</reference>
<comment type="caution">
    <text evidence="8">The sequence shown here is derived from an EMBL/GenBank/DDBJ whole genome shotgun (WGS) entry which is preliminary data.</text>
</comment>
<dbReference type="EMBL" id="JBHMQV010000009">
    <property type="protein sequence ID" value="MFC0845026.1"/>
    <property type="molecule type" value="Genomic_DNA"/>
</dbReference>